<feature type="transmembrane region" description="Helical" evidence="1">
    <location>
        <begin position="56"/>
        <end position="76"/>
    </location>
</feature>
<feature type="transmembrane region" description="Helical" evidence="1">
    <location>
        <begin position="157"/>
        <end position="174"/>
    </location>
</feature>
<keyword evidence="1" id="KW-0812">Transmembrane</keyword>
<evidence type="ECO:0000313" key="3">
    <source>
        <dbReference type="Proteomes" id="UP001596368"/>
    </source>
</evidence>
<protein>
    <submittedName>
        <fullName evidence="2">Uncharacterized protein</fullName>
    </submittedName>
</protein>
<dbReference type="Proteomes" id="UP001596368">
    <property type="component" value="Unassembled WGS sequence"/>
</dbReference>
<keyword evidence="1" id="KW-0472">Membrane</keyword>
<organism evidence="2 3">
    <name type="scientific">Halobaculum litoreum</name>
    <dbReference type="NCBI Taxonomy" id="3031998"/>
    <lineage>
        <taxon>Archaea</taxon>
        <taxon>Methanobacteriati</taxon>
        <taxon>Methanobacteriota</taxon>
        <taxon>Stenosarchaea group</taxon>
        <taxon>Halobacteria</taxon>
        <taxon>Halobacteriales</taxon>
        <taxon>Haloferacaceae</taxon>
        <taxon>Halobaculum</taxon>
    </lineage>
</organism>
<keyword evidence="1" id="KW-1133">Transmembrane helix</keyword>
<comment type="caution">
    <text evidence="2">The sequence shown here is derived from an EMBL/GenBank/DDBJ whole genome shotgun (WGS) entry which is preliminary data.</text>
</comment>
<evidence type="ECO:0000313" key="2">
    <source>
        <dbReference type="EMBL" id="MFC7138130.1"/>
    </source>
</evidence>
<dbReference type="EMBL" id="JBHSZG010000008">
    <property type="protein sequence ID" value="MFC7138130.1"/>
    <property type="molecule type" value="Genomic_DNA"/>
</dbReference>
<reference evidence="2 3" key="1">
    <citation type="journal article" date="2019" name="Int. J. Syst. Evol. Microbiol.">
        <title>The Global Catalogue of Microorganisms (GCM) 10K type strain sequencing project: providing services to taxonomists for standard genome sequencing and annotation.</title>
        <authorList>
            <consortium name="The Broad Institute Genomics Platform"/>
            <consortium name="The Broad Institute Genome Sequencing Center for Infectious Disease"/>
            <person name="Wu L."/>
            <person name="Ma J."/>
        </authorList>
    </citation>
    <scope>NUCLEOTIDE SEQUENCE [LARGE SCALE GENOMIC DNA]</scope>
    <source>
        <strain evidence="2 3">DT92</strain>
    </source>
</reference>
<feature type="transmembrane region" description="Helical" evidence="1">
    <location>
        <begin position="124"/>
        <end position="145"/>
    </location>
</feature>
<evidence type="ECO:0000256" key="1">
    <source>
        <dbReference type="SAM" id="Phobius"/>
    </source>
</evidence>
<sequence length="203" mass="20729">MSGDVRRNGASTDTGVVPDWWTAFGYHGVWQVFGLGIPVIWLAFQSPTADNLLGPAAIAGLYGLALGVAAGRRGVLGDGWPRLTRRKLGTGVGYSRFLRRHCLVAATLALAMFGGVLVGRAGGAVAAGVTGLVVSLACAAAIPTLTDGTRRSRQARAVVYAAGLAVTLVVARPFDPATAIASAPVAFAFLVATAVADLRLSGE</sequence>
<keyword evidence="3" id="KW-1185">Reference proteome</keyword>
<feature type="transmembrane region" description="Helical" evidence="1">
    <location>
        <begin position="97"/>
        <end position="118"/>
    </location>
</feature>
<feature type="transmembrane region" description="Helical" evidence="1">
    <location>
        <begin position="180"/>
        <end position="200"/>
    </location>
</feature>
<proteinExistence type="predicted"/>
<name>A0ABD5XYG5_9EURY</name>
<dbReference type="AlphaFoldDB" id="A0ABD5XYG5"/>
<feature type="transmembrane region" description="Helical" evidence="1">
    <location>
        <begin position="20"/>
        <end position="44"/>
    </location>
</feature>
<accession>A0ABD5XYG5</accession>
<gene>
    <name evidence="2" type="ORF">ACFQRB_19930</name>
</gene>